<sequence length="189" mass="21967">MDAELNSKQLPENKSSLSHEDVDDIFYSCDDVLEDHEEEMRMVDASELTQKILLSDFLYFSENSNSRKMTEFWCLVPKNELKVYVFKATREIKEERIISLEGCKVSCSNECQEQKYCLKLEAKQNIYFLATDDKKLAQNWLYVLSEGSKGKRLKEEDVKNAGSKGPVLPSPIERKTSFFNRVASIRRKK</sequence>
<dbReference type="PROSITE" id="PS50003">
    <property type="entry name" value="PH_DOMAIN"/>
    <property type="match status" value="1"/>
</dbReference>
<dbReference type="InterPro" id="IPR011993">
    <property type="entry name" value="PH-like_dom_sf"/>
</dbReference>
<accession>A0ABP0F717</accession>
<feature type="domain" description="PH" evidence="1">
    <location>
        <begin position="51"/>
        <end position="149"/>
    </location>
</feature>
<name>A0ABP0F717_CLALP</name>
<dbReference type="InterPro" id="IPR001849">
    <property type="entry name" value="PH_domain"/>
</dbReference>
<gene>
    <name evidence="2" type="ORF">CVLEPA_LOCUS5080</name>
</gene>
<dbReference type="Gene3D" id="2.30.29.30">
    <property type="entry name" value="Pleckstrin-homology domain (PH domain)/Phosphotyrosine-binding domain (PTB)"/>
    <property type="match status" value="1"/>
</dbReference>
<comment type="caution">
    <text evidence="2">The sequence shown here is derived from an EMBL/GenBank/DDBJ whole genome shotgun (WGS) entry which is preliminary data.</text>
</comment>
<organism evidence="2 3">
    <name type="scientific">Clavelina lepadiformis</name>
    <name type="common">Light-bulb sea squirt</name>
    <name type="synonym">Ascidia lepadiformis</name>
    <dbReference type="NCBI Taxonomy" id="159417"/>
    <lineage>
        <taxon>Eukaryota</taxon>
        <taxon>Metazoa</taxon>
        <taxon>Chordata</taxon>
        <taxon>Tunicata</taxon>
        <taxon>Ascidiacea</taxon>
        <taxon>Aplousobranchia</taxon>
        <taxon>Clavelinidae</taxon>
        <taxon>Clavelina</taxon>
    </lineage>
</organism>
<dbReference type="EMBL" id="CAWYQH010000024">
    <property type="protein sequence ID" value="CAK8675503.1"/>
    <property type="molecule type" value="Genomic_DNA"/>
</dbReference>
<protein>
    <recommendedName>
        <fullName evidence="1">PH domain-containing protein</fullName>
    </recommendedName>
</protein>
<dbReference type="SUPFAM" id="SSF50729">
    <property type="entry name" value="PH domain-like"/>
    <property type="match status" value="1"/>
</dbReference>
<dbReference type="SMART" id="SM00233">
    <property type="entry name" value="PH"/>
    <property type="match status" value="1"/>
</dbReference>
<dbReference type="Proteomes" id="UP001642483">
    <property type="component" value="Unassembled WGS sequence"/>
</dbReference>
<reference evidence="2 3" key="1">
    <citation type="submission" date="2024-02" db="EMBL/GenBank/DDBJ databases">
        <authorList>
            <person name="Daric V."/>
            <person name="Darras S."/>
        </authorList>
    </citation>
    <scope>NUCLEOTIDE SEQUENCE [LARGE SCALE GENOMIC DNA]</scope>
</reference>
<keyword evidence="3" id="KW-1185">Reference proteome</keyword>
<proteinExistence type="predicted"/>
<dbReference type="Pfam" id="PF00169">
    <property type="entry name" value="PH"/>
    <property type="match status" value="1"/>
</dbReference>
<evidence type="ECO:0000313" key="2">
    <source>
        <dbReference type="EMBL" id="CAK8675503.1"/>
    </source>
</evidence>
<evidence type="ECO:0000313" key="3">
    <source>
        <dbReference type="Proteomes" id="UP001642483"/>
    </source>
</evidence>
<evidence type="ECO:0000259" key="1">
    <source>
        <dbReference type="PROSITE" id="PS50003"/>
    </source>
</evidence>